<keyword evidence="2" id="KW-0560">Oxidoreductase</keyword>
<dbReference type="EMBL" id="SJPX01000005">
    <property type="protein sequence ID" value="TWU47765.1"/>
    <property type="molecule type" value="Genomic_DNA"/>
</dbReference>
<name>A0A5C6EH53_9BACT</name>
<proteinExistence type="predicted"/>
<evidence type="ECO:0000259" key="1">
    <source>
        <dbReference type="PROSITE" id="PS51387"/>
    </source>
</evidence>
<feature type="domain" description="FAD-binding PCMH-type" evidence="1">
    <location>
        <begin position="1"/>
        <end position="175"/>
    </location>
</feature>
<dbReference type="GO" id="GO:0071949">
    <property type="term" value="F:FAD binding"/>
    <property type="evidence" value="ECO:0007669"/>
    <property type="project" value="InterPro"/>
</dbReference>
<evidence type="ECO:0000313" key="3">
    <source>
        <dbReference type="Proteomes" id="UP000317977"/>
    </source>
</evidence>
<dbReference type="Proteomes" id="UP000317977">
    <property type="component" value="Unassembled WGS sequence"/>
</dbReference>
<reference evidence="2 3" key="1">
    <citation type="submission" date="2019-02" db="EMBL/GenBank/DDBJ databases">
        <title>Deep-cultivation of Planctomycetes and their phenomic and genomic characterization uncovers novel biology.</title>
        <authorList>
            <person name="Wiegand S."/>
            <person name="Jogler M."/>
            <person name="Boedeker C."/>
            <person name="Pinto D."/>
            <person name="Vollmers J."/>
            <person name="Rivas-Marin E."/>
            <person name="Kohn T."/>
            <person name="Peeters S.H."/>
            <person name="Heuer A."/>
            <person name="Rast P."/>
            <person name="Oberbeckmann S."/>
            <person name="Bunk B."/>
            <person name="Jeske O."/>
            <person name="Meyerdierks A."/>
            <person name="Storesund J.E."/>
            <person name="Kallscheuer N."/>
            <person name="Luecker S."/>
            <person name="Lage O.M."/>
            <person name="Pohl T."/>
            <person name="Merkel B.J."/>
            <person name="Hornburger P."/>
            <person name="Mueller R.-W."/>
            <person name="Bruemmer F."/>
            <person name="Labrenz M."/>
            <person name="Spormann A.M."/>
            <person name="Op Den Camp H."/>
            <person name="Overmann J."/>
            <person name="Amann R."/>
            <person name="Jetten M.S.M."/>
            <person name="Mascher T."/>
            <person name="Medema M.H."/>
            <person name="Devos D.P."/>
            <person name="Kaster A.-K."/>
            <person name="Ovreas L."/>
            <person name="Rohde M."/>
            <person name="Galperin M.Y."/>
            <person name="Jogler C."/>
        </authorList>
    </citation>
    <scope>NUCLEOTIDE SEQUENCE [LARGE SCALE GENOMIC DNA]</scope>
    <source>
        <strain evidence="2 3">Poly59</strain>
    </source>
</reference>
<gene>
    <name evidence="2" type="ORF">Poly59_46060</name>
</gene>
<dbReference type="InterPro" id="IPR016169">
    <property type="entry name" value="FAD-bd_PCMH_sub2"/>
</dbReference>
<accession>A0A5C6EH53</accession>
<dbReference type="Gene3D" id="3.30.465.10">
    <property type="match status" value="1"/>
</dbReference>
<dbReference type="EC" id="1.-.-.-" evidence="2"/>
<keyword evidence="3" id="KW-1185">Reference proteome</keyword>
<dbReference type="AlphaFoldDB" id="A0A5C6EH53"/>
<protein>
    <submittedName>
        <fullName evidence="2">Putative FAD-linked oxidoreductase</fullName>
        <ecNumber evidence="2">1.-.-.-</ecNumber>
    </submittedName>
</protein>
<dbReference type="OrthoDB" id="9767256at2"/>
<organism evidence="2 3">
    <name type="scientific">Rubripirellula reticaptiva</name>
    <dbReference type="NCBI Taxonomy" id="2528013"/>
    <lineage>
        <taxon>Bacteria</taxon>
        <taxon>Pseudomonadati</taxon>
        <taxon>Planctomycetota</taxon>
        <taxon>Planctomycetia</taxon>
        <taxon>Pirellulales</taxon>
        <taxon>Pirellulaceae</taxon>
        <taxon>Rubripirellula</taxon>
    </lineage>
</organism>
<dbReference type="InterPro" id="IPR036318">
    <property type="entry name" value="FAD-bd_PCMH-like_sf"/>
</dbReference>
<dbReference type="SUPFAM" id="SSF56176">
    <property type="entry name" value="FAD-binding/transporter-associated domain-like"/>
    <property type="match status" value="1"/>
</dbReference>
<dbReference type="InterPro" id="IPR016166">
    <property type="entry name" value="FAD-bd_PCMH"/>
</dbReference>
<comment type="caution">
    <text evidence="2">The sequence shown here is derived from an EMBL/GenBank/DDBJ whole genome shotgun (WGS) entry which is preliminary data.</text>
</comment>
<dbReference type="Pfam" id="PF01565">
    <property type="entry name" value="FAD_binding_4"/>
    <property type="match status" value="1"/>
</dbReference>
<dbReference type="PROSITE" id="PS51387">
    <property type="entry name" value="FAD_PCMH"/>
    <property type="match status" value="1"/>
</dbReference>
<dbReference type="PANTHER" id="PTHR11748">
    <property type="entry name" value="D-LACTATE DEHYDROGENASE"/>
    <property type="match status" value="1"/>
</dbReference>
<evidence type="ECO:0000313" key="2">
    <source>
        <dbReference type="EMBL" id="TWU47765.1"/>
    </source>
</evidence>
<dbReference type="InterPro" id="IPR006094">
    <property type="entry name" value="Oxid_FAD_bind_N"/>
</dbReference>
<dbReference type="PANTHER" id="PTHR11748:SF103">
    <property type="entry name" value="GLYCOLATE OXIDASE SUBUNIT GLCE"/>
    <property type="match status" value="1"/>
</dbReference>
<sequence length="350" mass="37816">MNDSILRPANEAELVDAIRGHQQITPCGNMTKPAMSTMTRDGDTTRVSLSAMSGVIEYEPSEFTFTALAGTRIDEINAVLAGRNQYLPFDPMLVQAGATIGGTVAAGLSGAGRFRFGGLRDFIIGCSFVSGDGKMIRSGGKVVKNAAGFDIPKLMVGSLGRLGVMTELTFKVFPKPASTLTLVVNCQSSDNLNRRISEAAASQWEFDAIDSRRNEFNLYLRLAGPPQVNQAIAAQVSGRWGDDVRELDSSDSFWQSVTELTFAGDRSHVVKVPASSQSLCDFDHHASAADNIVWVATDDIAFLSERLTKLALTGLVVRGDWNQAIIGKIYQSQLSRNIKAAMDPLNRFGE</sequence>
<dbReference type="RefSeq" id="WP_146536232.1">
    <property type="nucleotide sequence ID" value="NZ_SJPX01000005.1"/>
</dbReference>
<dbReference type="GO" id="GO:0016491">
    <property type="term" value="F:oxidoreductase activity"/>
    <property type="evidence" value="ECO:0007669"/>
    <property type="project" value="UniProtKB-KW"/>
</dbReference>